<evidence type="ECO:0000313" key="3">
    <source>
        <dbReference type="Proteomes" id="UP000317303"/>
    </source>
</evidence>
<dbReference type="InterPro" id="IPR011335">
    <property type="entry name" value="Restrct_endonuc-II-like"/>
</dbReference>
<sequence>MFRPNWDTHGAAKRADLLRTLGEHTVRSALRHGLLSQPWRGVVVDTTRSLDTVTRCAAGLLAAGPGAVVSHGTAAALHGCDAADTGEVHVTVPYSSTARSRGALTVHRDRFGDDDVESRHGLPVLSLASTLAELLCVERRWVALATVDQALGAVPDDRAGALVQCISSKLTARDDRRGVPGAHALLQLATGAAESPQESRLRLLVVDAGFPAPTPQLEVRDLRGRVVYVFDLAWPEVRIALEYDGYEAHEDRGTYDAERDRRMADRGWLTVRVRKEQLASPEPVLNELRRAFEKRGGLLAGNTPTPRRPRSLRR</sequence>
<dbReference type="RefSeq" id="WP_048807506.1">
    <property type="nucleotide sequence ID" value="NZ_JOIJ01000019.1"/>
</dbReference>
<name>A0A660CG02_9PSEU</name>
<dbReference type="Proteomes" id="UP000317303">
    <property type="component" value="Unassembled WGS sequence"/>
</dbReference>
<comment type="caution">
    <text evidence="2">The sequence shown here is derived from an EMBL/GenBank/DDBJ whole genome shotgun (WGS) entry which is preliminary data.</text>
</comment>
<dbReference type="SUPFAM" id="SSF52980">
    <property type="entry name" value="Restriction endonuclease-like"/>
    <property type="match status" value="1"/>
</dbReference>
<protein>
    <submittedName>
        <fullName evidence="2">Uncharacterized protein DUF559</fullName>
    </submittedName>
</protein>
<dbReference type="AlphaFoldDB" id="A0A660CG02"/>
<dbReference type="Gene3D" id="3.40.960.10">
    <property type="entry name" value="VSR Endonuclease"/>
    <property type="match status" value="1"/>
</dbReference>
<organism evidence="2 3">
    <name type="scientific">Prauserella rugosa</name>
    <dbReference type="NCBI Taxonomy" id="43354"/>
    <lineage>
        <taxon>Bacteria</taxon>
        <taxon>Bacillati</taxon>
        <taxon>Actinomycetota</taxon>
        <taxon>Actinomycetes</taxon>
        <taxon>Pseudonocardiales</taxon>
        <taxon>Pseudonocardiaceae</taxon>
        <taxon>Prauserella</taxon>
    </lineage>
</organism>
<dbReference type="EMBL" id="VLJV01000001">
    <property type="protein sequence ID" value="TWH22372.1"/>
    <property type="molecule type" value="Genomic_DNA"/>
</dbReference>
<keyword evidence="3" id="KW-1185">Reference proteome</keyword>
<dbReference type="OrthoDB" id="3173471at2"/>
<reference evidence="2 3" key="1">
    <citation type="submission" date="2019-07" db="EMBL/GenBank/DDBJ databases">
        <title>R&amp;d 2014.</title>
        <authorList>
            <person name="Klenk H.-P."/>
        </authorList>
    </citation>
    <scope>NUCLEOTIDE SEQUENCE [LARGE SCALE GENOMIC DNA]</scope>
    <source>
        <strain evidence="2 3">DSM 43194</strain>
    </source>
</reference>
<dbReference type="Pfam" id="PF04480">
    <property type="entry name" value="DUF559"/>
    <property type="match status" value="1"/>
</dbReference>
<dbReference type="InterPro" id="IPR007569">
    <property type="entry name" value="DUF559"/>
</dbReference>
<gene>
    <name evidence="2" type="ORF">JD82_04253</name>
</gene>
<evidence type="ECO:0000259" key="1">
    <source>
        <dbReference type="Pfam" id="PF04480"/>
    </source>
</evidence>
<accession>A0A660CG02</accession>
<proteinExistence type="predicted"/>
<evidence type="ECO:0000313" key="2">
    <source>
        <dbReference type="EMBL" id="TWH22372.1"/>
    </source>
</evidence>
<feature type="domain" description="DUF559" evidence="1">
    <location>
        <begin position="228"/>
        <end position="290"/>
    </location>
</feature>